<reference evidence="1 2" key="1">
    <citation type="submission" date="2019-03" db="EMBL/GenBank/DDBJ databases">
        <title>Genomic Encyclopedia of Type Strains, Phase IV (KMG-IV): sequencing the most valuable type-strain genomes for metagenomic binning, comparative biology and taxonomic classification.</title>
        <authorList>
            <person name="Goeker M."/>
        </authorList>
    </citation>
    <scope>NUCLEOTIDE SEQUENCE [LARGE SCALE GENOMIC DNA]</scope>
    <source>
        <strain evidence="1 2">DSM 11170</strain>
    </source>
</reference>
<evidence type="ECO:0000313" key="1">
    <source>
        <dbReference type="EMBL" id="TCP60097.1"/>
    </source>
</evidence>
<keyword evidence="2" id="KW-1185">Reference proteome</keyword>
<dbReference type="PANTHER" id="PTHR11102">
    <property type="entry name" value="SEL-1-LIKE PROTEIN"/>
    <property type="match status" value="1"/>
</dbReference>
<gene>
    <name evidence="1" type="ORF">EDD73_14213</name>
</gene>
<dbReference type="EMBL" id="SLXT01000042">
    <property type="protein sequence ID" value="TCP60097.1"/>
    <property type="molecule type" value="Genomic_DNA"/>
</dbReference>
<dbReference type="SMART" id="SM00671">
    <property type="entry name" value="SEL1"/>
    <property type="match status" value="1"/>
</dbReference>
<dbReference type="SUPFAM" id="SSF81901">
    <property type="entry name" value="HCP-like"/>
    <property type="match status" value="1"/>
</dbReference>
<dbReference type="InterPro" id="IPR050767">
    <property type="entry name" value="Sel1_AlgK"/>
</dbReference>
<protein>
    <submittedName>
        <fullName evidence="1">Sel1 repeat-containing protein</fullName>
    </submittedName>
</protein>
<name>A0A4R2RDP3_9FIRM</name>
<accession>A0A4R2RDP3</accession>
<evidence type="ECO:0000313" key="2">
    <source>
        <dbReference type="Proteomes" id="UP000294813"/>
    </source>
</evidence>
<dbReference type="InterPro" id="IPR011990">
    <property type="entry name" value="TPR-like_helical_dom_sf"/>
</dbReference>
<dbReference type="Pfam" id="PF08238">
    <property type="entry name" value="Sel1"/>
    <property type="match status" value="1"/>
</dbReference>
<organism evidence="1 2">
    <name type="scientific">Heliophilum fasciatum</name>
    <dbReference type="NCBI Taxonomy" id="35700"/>
    <lineage>
        <taxon>Bacteria</taxon>
        <taxon>Bacillati</taxon>
        <taxon>Bacillota</taxon>
        <taxon>Clostridia</taxon>
        <taxon>Eubacteriales</taxon>
        <taxon>Heliobacteriaceae</taxon>
        <taxon>Heliophilum</taxon>
    </lineage>
</organism>
<dbReference type="Gene3D" id="1.25.40.10">
    <property type="entry name" value="Tetratricopeptide repeat domain"/>
    <property type="match status" value="1"/>
</dbReference>
<sequence length="105" mass="12138">MRCRDEKHMILNYELEQLYRMYEHESNLAKIAEAYFLAANMGNATAQFHLALLYAYGIGVVQNNAKAEEWYRKAALQGHADAQHHLVILLTEKELQKSSEGLQRD</sequence>
<dbReference type="InterPro" id="IPR006597">
    <property type="entry name" value="Sel1-like"/>
</dbReference>
<dbReference type="Proteomes" id="UP000294813">
    <property type="component" value="Unassembled WGS sequence"/>
</dbReference>
<proteinExistence type="predicted"/>
<comment type="caution">
    <text evidence="1">The sequence shown here is derived from an EMBL/GenBank/DDBJ whole genome shotgun (WGS) entry which is preliminary data.</text>
</comment>
<dbReference type="AlphaFoldDB" id="A0A4R2RDP3"/>
<dbReference type="PANTHER" id="PTHR11102:SF160">
    <property type="entry name" value="ERAD-ASSOCIATED E3 UBIQUITIN-PROTEIN LIGASE COMPONENT HRD3"/>
    <property type="match status" value="1"/>
</dbReference>